<keyword evidence="5" id="KW-1185">Reference proteome</keyword>
<feature type="domain" description="Carboxylesterase type B" evidence="3">
    <location>
        <begin position="5"/>
        <end position="58"/>
    </location>
</feature>
<dbReference type="InterPro" id="IPR002018">
    <property type="entry name" value="CarbesteraseB"/>
</dbReference>
<dbReference type="EMBL" id="BAAARE010000009">
    <property type="protein sequence ID" value="GAA2484069.1"/>
    <property type="molecule type" value="Genomic_DNA"/>
</dbReference>
<accession>A0ABP5YUL2</accession>
<evidence type="ECO:0000259" key="3">
    <source>
        <dbReference type="Pfam" id="PF00135"/>
    </source>
</evidence>
<reference evidence="5" key="1">
    <citation type="journal article" date="2019" name="Int. J. Syst. Evol. Microbiol.">
        <title>The Global Catalogue of Microorganisms (GCM) 10K type strain sequencing project: providing services to taxonomists for standard genome sequencing and annotation.</title>
        <authorList>
            <consortium name="The Broad Institute Genomics Platform"/>
            <consortium name="The Broad Institute Genome Sequencing Center for Infectious Disease"/>
            <person name="Wu L."/>
            <person name="Ma J."/>
        </authorList>
    </citation>
    <scope>NUCLEOTIDE SEQUENCE [LARGE SCALE GENOMIC DNA]</scope>
    <source>
        <strain evidence="5">JCM 16259</strain>
    </source>
</reference>
<evidence type="ECO:0000313" key="4">
    <source>
        <dbReference type="EMBL" id="GAA2484069.1"/>
    </source>
</evidence>
<comment type="caution">
    <text evidence="4">The sequence shown here is derived from an EMBL/GenBank/DDBJ whole genome shotgun (WGS) entry which is preliminary data.</text>
</comment>
<dbReference type="PANTHER" id="PTHR43918:SF4">
    <property type="entry name" value="CARBOXYLIC ESTER HYDROLASE"/>
    <property type="match status" value="1"/>
</dbReference>
<evidence type="ECO:0000256" key="2">
    <source>
        <dbReference type="SAM" id="MobiDB-lite"/>
    </source>
</evidence>
<dbReference type="InterPro" id="IPR029058">
    <property type="entry name" value="AB_hydrolase_fold"/>
</dbReference>
<proteinExistence type="predicted"/>
<gene>
    <name evidence="4" type="ORF">GCM10009858_22420</name>
</gene>
<sequence>MWSPDLGGRLPVMVWVQGGAYAFGMSGLPEYDGSTLARAGVVLVTFNYRVGLEGFGHVEGVPANPSAPPSWESNPPSCPRWTRGSSLKHVTRSPRGSGS</sequence>
<feature type="region of interest" description="Disordered" evidence="2">
    <location>
        <begin position="61"/>
        <end position="99"/>
    </location>
</feature>
<dbReference type="SUPFAM" id="SSF53474">
    <property type="entry name" value="alpha/beta-Hydrolases"/>
    <property type="match status" value="1"/>
</dbReference>
<dbReference type="Proteomes" id="UP001500730">
    <property type="component" value="Unassembled WGS sequence"/>
</dbReference>
<evidence type="ECO:0000256" key="1">
    <source>
        <dbReference type="ARBA" id="ARBA00022801"/>
    </source>
</evidence>
<keyword evidence="1" id="KW-0378">Hydrolase</keyword>
<organism evidence="4 5">
    <name type="scientific">Terrabacter carboxydivorans</name>
    <dbReference type="NCBI Taxonomy" id="619730"/>
    <lineage>
        <taxon>Bacteria</taxon>
        <taxon>Bacillati</taxon>
        <taxon>Actinomycetota</taxon>
        <taxon>Actinomycetes</taxon>
        <taxon>Micrococcales</taxon>
        <taxon>Intrasporangiaceae</taxon>
        <taxon>Terrabacter</taxon>
    </lineage>
</organism>
<dbReference type="Gene3D" id="3.40.50.1820">
    <property type="entry name" value="alpha/beta hydrolase"/>
    <property type="match status" value="1"/>
</dbReference>
<protein>
    <recommendedName>
        <fullName evidence="3">Carboxylesterase type B domain-containing protein</fullName>
    </recommendedName>
</protein>
<dbReference type="InterPro" id="IPR050654">
    <property type="entry name" value="AChE-related_enzymes"/>
</dbReference>
<dbReference type="Pfam" id="PF00135">
    <property type="entry name" value="COesterase"/>
    <property type="match status" value="1"/>
</dbReference>
<name>A0ABP5YUL2_9MICO</name>
<evidence type="ECO:0000313" key="5">
    <source>
        <dbReference type="Proteomes" id="UP001500730"/>
    </source>
</evidence>
<dbReference type="PANTHER" id="PTHR43918">
    <property type="entry name" value="ACETYLCHOLINESTERASE"/>
    <property type="match status" value="1"/>
</dbReference>